<feature type="domain" description="DJ-1/PfpI" evidence="4">
    <location>
        <begin position="20"/>
        <end position="210"/>
    </location>
</feature>
<accession>A0A502EF01</accession>
<dbReference type="Gene3D" id="3.40.50.880">
    <property type="match status" value="1"/>
</dbReference>
<keyword evidence="5" id="KW-0808">Transferase</keyword>
<gene>
    <name evidence="5" type="ORF">EAH80_08500</name>
</gene>
<proteinExistence type="inferred from homology"/>
<dbReference type="GO" id="GO:0005737">
    <property type="term" value="C:cytoplasm"/>
    <property type="evidence" value="ECO:0007669"/>
    <property type="project" value="TreeGrafter"/>
</dbReference>
<dbReference type="GO" id="GO:0019172">
    <property type="term" value="F:glyoxalase III activity"/>
    <property type="evidence" value="ECO:0007669"/>
    <property type="project" value="TreeGrafter"/>
</dbReference>
<dbReference type="SUPFAM" id="SSF52317">
    <property type="entry name" value="Class I glutamine amidotransferase-like"/>
    <property type="match status" value="1"/>
</dbReference>
<dbReference type="Proteomes" id="UP000320095">
    <property type="component" value="Unassembled WGS sequence"/>
</dbReference>
<dbReference type="EMBL" id="RCZG01000002">
    <property type="protein sequence ID" value="TPG36037.1"/>
    <property type="molecule type" value="Genomic_DNA"/>
</dbReference>
<dbReference type="InterPro" id="IPR029062">
    <property type="entry name" value="Class_I_gatase-like"/>
</dbReference>
<dbReference type="Pfam" id="PF01965">
    <property type="entry name" value="DJ-1_PfpI"/>
    <property type="match status" value="1"/>
</dbReference>
<sequence>MVVTNHGDIDGKPTTGVWFSEFSEPYATLVDAGVSVTVASPLGGPAPVDPRGYPGRHEIANVRDALAALNATVHLDDMGIEAFDGVFFPGGHGPMFDLATDATTKACIRSAWEAGRPVAAVCHGPAALLGVELSDGSTLLAGRRATGFTRGEDAEDALYSHMPFSLQDRMADEGSVFIEKPPHSIHVEVDGRLVTGQNPASAAATAEAFLSTMIRLSV</sequence>
<dbReference type="InterPro" id="IPR002818">
    <property type="entry name" value="DJ-1/PfpI"/>
</dbReference>
<keyword evidence="6" id="KW-1185">Reference proteome</keyword>
<reference evidence="5 6" key="1">
    <citation type="journal article" date="2019" name="Environ. Microbiol.">
        <title>Species interactions and distinct microbial communities in high Arctic permafrost affected cryosols are associated with the CH4 and CO2 gas fluxes.</title>
        <authorList>
            <person name="Altshuler I."/>
            <person name="Hamel J."/>
            <person name="Turney S."/>
            <person name="Magnuson E."/>
            <person name="Levesque R."/>
            <person name="Greer C."/>
            <person name="Whyte L.G."/>
        </authorList>
    </citation>
    <scope>NUCLEOTIDE SEQUENCE [LARGE SCALE GENOMIC DNA]</scope>
    <source>
        <strain evidence="5 6">S5.20</strain>
    </source>
</reference>
<organism evidence="5 6">
    <name type="scientific">Mycolicibacterium hodleri</name>
    <dbReference type="NCBI Taxonomy" id="49897"/>
    <lineage>
        <taxon>Bacteria</taxon>
        <taxon>Bacillati</taxon>
        <taxon>Actinomycetota</taxon>
        <taxon>Actinomycetes</taxon>
        <taxon>Mycobacteriales</taxon>
        <taxon>Mycobacteriaceae</taxon>
        <taxon>Mycolicibacterium</taxon>
    </lineage>
</organism>
<dbReference type="GO" id="GO:0016740">
    <property type="term" value="F:transferase activity"/>
    <property type="evidence" value="ECO:0007669"/>
    <property type="project" value="UniProtKB-KW"/>
</dbReference>
<dbReference type="AlphaFoldDB" id="A0A502EF01"/>
<dbReference type="PANTHER" id="PTHR48094">
    <property type="entry name" value="PROTEIN/NUCLEIC ACID DEGLYCASE DJ-1-RELATED"/>
    <property type="match status" value="1"/>
</dbReference>
<evidence type="ECO:0000259" key="4">
    <source>
        <dbReference type="Pfam" id="PF01965"/>
    </source>
</evidence>
<evidence type="ECO:0000256" key="2">
    <source>
        <dbReference type="ARBA" id="ARBA00023239"/>
    </source>
</evidence>
<evidence type="ECO:0000313" key="5">
    <source>
        <dbReference type="EMBL" id="TPG36037.1"/>
    </source>
</evidence>
<protein>
    <submittedName>
        <fullName evidence="5">Type 1 glutamine amidotransferase domain-containing protein</fullName>
    </submittedName>
</protein>
<dbReference type="InterPro" id="IPR050325">
    <property type="entry name" value="Prot/Nucl_acid_deglycase"/>
</dbReference>
<keyword evidence="5" id="KW-0315">Glutamine amidotransferase</keyword>
<comment type="similarity">
    <text evidence="3">Belongs to the peptidase C56 family. HSP31-like subfamily.</text>
</comment>
<keyword evidence="1" id="KW-0346">Stress response</keyword>
<evidence type="ECO:0000256" key="3">
    <source>
        <dbReference type="ARBA" id="ARBA00038493"/>
    </source>
</evidence>
<keyword evidence="2" id="KW-0456">Lyase</keyword>
<dbReference type="CDD" id="cd03141">
    <property type="entry name" value="GATase1_Hsp31_like"/>
    <property type="match status" value="1"/>
</dbReference>
<dbReference type="PANTHER" id="PTHR48094:SF11">
    <property type="entry name" value="GLUTATHIONE-INDEPENDENT GLYOXALASE HSP31-RELATED"/>
    <property type="match status" value="1"/>
</dbReference>
<dbReference type="GO" id="GO:0019243">
    <property type="term" value="P:methylglyoxal catabolic process to D-lactate via S-lactoyl-glutathione"/>
    <property type="evidence" value="ECO:0007669"/>
    <property type="project" value="TreeGrafter"/>
</dbReference>
<evidence type="ECO:0000313" key="6">
    <source>
        <dbReference type="Proteomes" id="UP000320095"/>
    </source>
</evidence>
<evidence type="ECO:0000256" key="1">
    <source>
        <dbReference type="ARBA" id="ARBA00023016"/>
    </source>
</evidence>
<comment type="caution">
    <text evidence="5">The sequence shown here is derived from an EMBL/GenBank/DDBJ whole genome shotgun (WGS) entry which is preliminary data.</text>
</comment>
<name>A0A502EF01_9MYCO</name>